<dbReference type="EMBL" id="JACHJT010000001">
    <property type="protein sequence ID" value="MBB4932106.1"/>
    <property type="molecule type" value="Genomic_DNA"/>
</dbReference>
<protein>
    <submittedName>
        <fullName evidence="7">AcrR family transcriptional regulator</fullName>
    </submittedName>
</protein>
<evidence type="ECO:0000256" key="4">
    <source>
        <dbReference type="PROSITE-ProRule" id="PRU00335"/>
    </source>
</evidence>
<name>A0A7W7RHJ1_9ACTN</name>
<dbReference type="GO" id="GO:0000976">
    <property type="term" value="F:transcription cis-regulatory region binding"/>
    <property type="evidence" value="ECO:0007669"/>
    <property type="project" value="TreeGrafter"/>
</dbReference>
<evidence type="ECO:0000313" key="8">
    <source>
        <dbReference type="Proteomes" id="UP000523007"/>
    </source>
</evidence>
<feature type="domain" description="HTH tetR-type" evidence="6">
    <location>
        <begin position="28"/>
        <end position="88"/>
    </location>
</feature>
<accession>A0A7W7RHJ1</accession>
<dbReference type="Proteomes" id="UP000523007">
    <property type="component" value="Unassembled WGS sequence"/>
</dbReference>
<dbReference type="SUPFAM" id="SSF46689">
    <property type="entry name" value="Homeodomain-like"/>
    <property type="match status" value="1"/>
</dbReference>
<sequence>MTTEDRPLSTLELLWGSRERPRRGPRPKLTVERIVETAVEVADAEGSEALSMQRVAKEFGYTTMSLYRYVQSKEQLLELMFDAGSGPVPPVDESVSGWRAEIEWWVRQQQRIYQRHPWMLRVAVSGPPLGPNNLAWMEAGLRPLVRAGLAGFDSVEALMFITGAVREICRIEDDMRRQMEQHGITQQQMDEGYVQALKWVVNVQAHPTLAGMLEQGVFDAMEHPTLAGFPQNRNDEDAGGRAAGDEFGQAGQGELAFGLRRLFDGIERHVGERAAGRHDTG</sequence>
<dbReference type="InterPro" id="IPR001647">
    <property type="entry name" value="HTH_TetR"/>
</dbReference>
<dbReference type="RefSeq" id="WP_184579312.1">
    <property type="nucleotide sequence ID" value="NZ_JACHJT010000001.1"/>
</dbReference>
<dbReference type="InterPro" id="IPR050109">
    <property type="entry name" value="HTH-type_TetR-like_transc_reg"/>
</dbReference>
<evidence type="ECO:0000256" key="5">
    <source>
        <dbReference type="SAM" id="MobiDB-lite"/>
    </source>
</evidence>
<dbReference type="PANTHER" id="PTHR30055">
    <property type="entry name" value="HTH-TYPE TRANSCRIPTIONAL REGULATOR RUTR"/>
    <property type="match status" value="1"/>
</dbReference>
<dbReference type="PROSITE" id="PS50977">
    <property type="entry name" value="HTH_TETR_2"/>
    <property type="match status" value="1"/>
</dbReference>
<dbReference type="SUPFAM" id="SSF48498">
    <property type="entry name" value="Tetracyclin repressor-like, C-terminal domain"/>
    <property type="match status" value="1"/>
</dbReference>
<dbReference type="Gene3D" id="1.10.10.60">
    <property type="entry name" value="Homeodomain-like"/>
    <property type="match status" value="1"/>
</dbReference>
<feature type="DNA-binding region" description="H-T-H motif" evidence="4">
    <location>
        <begin position="51"/>
        <end position="70"/>
    </location>
</feature>
<dbReference type="GO" id="GO:0045892">
    <property type="term" value="P:negative regulation of DNA-templated transcription"/>
    <property type="evidence" value="ECO:0007669"/>
    <property type="project" value="InterPro"/>
</dbReference>
<feature type="region of interest" description="Disordered" evidence="5">
    <location>
        <begin position="227"/>
        <end position="248"/>
    </location>
</feature>
<evidence type="ECO:0000259" key="6">
    <source>
        <dbReference type="PROSITE" id="PS50977"/>
    </source>
</evidence>
<dbReference type="GO" id="GO:0003700">
    <property type="term" value="F:DNA-binding transcription factor activity"/>
    <property type="evidence" value="ECO:0007669"/>
    <property type="project" value="TreeGrafter"/>
</dbReference>
<dbReference type="InterPro" id="IPR009057">
    <property type="entry name" value="Homeodomain-like_sf"/>
</dbReference>
<dbReference type="Gene3D" id="1.10.357.10">
    <property type="entry name" value="Tetracycline Repressor, domain 2"/>
    <property type="match status" value="1"/>
</dbReference>
<keyword evidence="1" id="KW-0805">Transcription regulation</keyword>
<reference evidence="7 8" key="1">
    <citation type="submission" date="2020-08" db="EMBL/GenBank/DDBJ databases">
        <title>Sequencing the genomes of 1000 actinobacteria strains.</title>
        <authorList>
            <person name="Klenk H.-P."/>
        </authorList>
    </citation>
    <scope>NUCLEOTIDE SEQUENCE [LARGE SCALE GENOMIC DNA]</scope>
    <source>
        <strain evidence="7 8">DSM 102030</strain>
    </source>
</reference>
<dbReference type="InterPro" id="IPR004111">
    <property type="entry name" value="Repressor_TetR_C"/>
</dbReference>
<organism evidence="7 8">
    <name type="scientific">Lipingzhangella halophila</name>
    <dbReference type="NCBI Taxonomy" id="1783352"/>
    <lineage>
        <taxon>Bacteria</taxon>
        <taxon>Bacillati</taxon>
        <taxon>Actinomycetota</taxon>
        <taxon>Actinomycetes</taxon>
        <taxon>Streptosporangiales</taxon>
        <taxon>Nocardiopsidaceae</taxon>
        <taxon>Lipingzhangella</taxon>
    </lineage>
</organism>
<evidence type="ECO:0000313" key="7">
    <source>
        <dbReference type="EMBL" id="MBB4932106.1"/>
    </source>
</evidence>
<keyword evidence="3" id="KW-0804">Transcription</keyword>
<evidence type="ECO:0000256" key="1">
    <source>
        <dbReference type="ARBA" id="ARBA00023015"/>
    </source>
</evidence>
<evidence type="ECO:0000256" key="3">
    <source>
        <dbReference type="ARBA" id="ARBA00023163"/>
    </source>
</evidence>
<comment type="caution">
    <text evidence="7">The sequence shown here is derived from an EMBL/GenBank/DDBJ whole genome shotgun (WGS) entry which is preliminary data.</text>
</comment>
<proteinExistence type="predicted"/>
<keyword evidence="2 4" id="KW-0238">DNA-binding</keyword>
<dbReference type="PANTHER" id="PTHR30055:SF151">
    <property type="entry name" value="TRANSCRIPTIONAL REGULATORY PROTEIN"/>
    <property type="match status" value="1"/>
</dbReference>
<keyword evidence="8" id="KW-1185">Reference proteome</keyword>
<evidence type="ECO:0000256" key="2">
    <source>
        <dbReference type="ARBA" id="ARBA00023125"/>
    </source>
</evidence>
<gene>
    <name evidence="7" type="ORF">F4561_002926</name>
</gene>
<dbReference type="Pfam" id="PF02909">
    <property type="entry name" value="TetR_C_1"/>
    <property type="match status" value="1"/>
</dbReference>
<dbReference type="InterPro" id="IPR036271">
    <property type="entry name" value="Tet_transcr_reg_TetR-rel_C_sf"/>
</dbReference>
<dbReference type="Pfam" id="PF00440">
    <property type="entry name" value="TetR_N"/>
    <property type="match status" value="1"/>
</dbReference>
<dbReference type="AlphaFoldDB" id="A0A7W7RHJ1"/>